<dbReference type="InterPro" id="IPR006153">
    <property type="entry name" value="Cation/H_exchanger_TM"/>
</dbReference>
<feature type="transmembrane region" description="Helical" evidence="9">
    <location>
        <begin position="337"/>
        <end position="356"/>
    </location>
</feature>
<keyword evidence="4" id="KW-0050">Antiport</keyword>
<evidence type="ECO:0000256" key="7">
    <source>
        <dbReference type="ARBA" id="ARBA00023065"/>
    </source>
</evidence>
<feature type="transmembrane region" description="Helical" evidence="9">
    <location>
        <begin position="362"/>
        <end position="383"/>
    </location>
</feature>
<evidence type="ECO:0000256" key="3">
    <source>
        <dbReference type="ARBA" id="ARBA00022448"/>
    </source>
</evidence>
<feature type="transmembrane region" description="Helical" evidence="9">
    <location>
        <begin position="35"/>
        <end position="55"/>
    </location>
</feature>
<dbReference type="PANTHER" id="PTHR43562:SF1">
    <property type="entry name" value="NA(+)_H(+) ANTIPORTER YJBQ-RELATED"/>
    <property type="match status" value="1"/>
</dbReference>
<evidence type="ECO:0000256" key="8">
    <source>
        <dbReference type="ARBA" id="ARBA00023136"/>
    </source>
</evidence>
<feature type="transmembrane region" description="Helical" evidence="9">
    <location>
        <begin position="61"/>
        <end position="78"/>
    </location>
</feature>
<dbReference type="Pfam" id="PF00999">
    <property type="entry name" value="Na_H_Exchanger"/>
    <property type="match status" value="1"/>
</dbReference>
<proteinExistence type="inferred from homology"/>
<feature type="transmembrane region" description="Helical" evidence="9">
    <location>
        <begin position="174"/>
        <end position="195"/>
    </location>
</feature>
<feature type="transmembrane region" description="Helical" evidence="9">
    <location>
        <begin position="269"/>
        <end position="287"/>
    </location>
</feature>
<feature type="transmembrane region" description="Helical" evidence="9">
    <location>
        <begin position="299"/>
        <end position="317"/>
    </location>
</feature>
<feature type="transmembrane region" description="Helical" evidence="9">
    <location>
        <begin position="90"/>
        <end position="108"/>
    </location>
</feature>
<feature type="domain" description="Cation/H+ exchanger transmembrane" evidence="10">
    <location>
        <begin position="14"/>
        <end position="382"/>
    </location>
</feature>
<evidence type="ECO:0000256" key="2">
    <source>
        <dbReference type="ARBA" id="ARBA00005551"/>
    </source>
</evidence>
<evidence type="ECO:0000256" key="4">
    <source>
        <dbReference type="ARBA" id="ARBA00022449"/>
    </source>
</evidence>
<feature type="transmembrane region" description="Helical" evidence="9">
    <location>
        <begin position="114"/>
        <end position="135"/>
    </location>
</feature>
<keyword evidence="7" id="KW-0406">Ion transport</keyword>
<dbReference type="InterPro" id="IPR038770">
    <property type="entry name" value="Na+/solute_symporter_sf"/>
</dbReference>
<protein>
    <submittedName>
        <fullName evidence="11">Cation:proton antiporter</fullName>
    </submittedName>
</protein>
<keyword evidence="3" id="KW-0813">Transport</keyword>
<accession>A0ABW7YSZ7</accession>
<evidence type="ECO:0000313" key="11">
    <source>
        <dbReference type="EMBL" id="MFI6499042.1"/>
    </source>
</evidence>
<comment type="caution">
    <text evidence="11">The sequence shown here is derived from an EMBL/GenBank/DDBJ whole genome shotgun (WGS) entry which is preliminary data.</text>
</comment>
<sequence>MIDSTMTGVLVIVLAAVLSPIVADAAGRFVRVPNVVLEILLGVVCGPVLLGWIKVDDLIDAIAQFGLSMLMFMAGYEIEFARIKGRPIRLAIYGWFASLALALLVALATNGFTLAAQVIGLALCTTALGTILPMVRDAGALPTPFGSRVLGIGALGEFGPIVAMAFVFSEDARWHTVTVIGLFTVIAIVAAVMAARPRHPLLARLVDSTMSSSGQLAVRIVMVVLIAMIAMAHAFGLDVLLGAFAAGIVIRLAVASGPDDEEHVISAKLDAIGFGFLIPFFFVVSGAKLDLKALFTDPHSLLLIPVFLVALLLVRGLPTYLLHRRDPELRPHENKALALFAAAGLPLIVVITNTGVEEGAISTAHAAAMVTAGVLSVMIYPLVALRLYRSANRECEDLSA</sequence>
<gene>
    <name evidence="11" type="ORF">ACIBG2_16770</name>
</gene>
<evidence type="ECO:0000313" key="12">
    <source>
        <dbReference type="Proteomes" id="UP001612741"/>
    </source>
</evidence>
<feature type="transmembrane region" description="Helical" evidence="9">
    <location>
        <begin position="6"/>
        <end position="23"/>
    </location>
</feature>
<evidence type="ECO:0000256" key="1">
    <source>
        <dbReference type="ARBA" id="ARBA00004141"/>
    </source>
</evidence>
<keyword evidence="8 9" id="KW-0472">Membrane</keyword>
<organism evidence="11 12">
    <name type="scientific">Nonomuraea typhae</name>
    <dbReference type="NCBI Taxonomy" id="2603600"/>
    <lineage>
        <taxon>Bacteria</taxon>
        <taxon>Bacillati</taxon>
        <taxon>Actinomycetota</taxon>
        <taxon>Actinomycetes</taxon>
        <taxon>Streptosporangiales</taxon>
        <taxon>Streptosporangiaceae</taxon>
        <taxon>Nonomuraea</taxon>
    </lineage>
</organism>
<evidence type="ECO:0000259" key="10">
    <source>
        <dbReference type="Pfam" id="PF00999"/>
    </source>
</evidence>
<comment type="similarity">
    <text evidence="2">Belongs to the monovalent cation:proton antiporter 2 (CPA2) transporter (TC 2.A.37) family.</text>
</comment>
<feature type="transmembrane region" description="Helical" evidence="9">
    <location>
        <begin position="147"/>
        <end position="168"/>
    </location>
</feature>
<keyword evidence="5 9" id="KW-0812">Transmembrane</keyword>
<evidence type="ECO:0000256" key="5">
    <source>
        <dbReference type="ARBA" id="ARBA00022692"/>
    </source>
</evidence>
<name>A0ABW7YSZ7_9ACTN</name>
<keyword evidence="12" id="KW-1185">Reference proteome</keyword>
<comment type="subcellular location">
    <subcellularLocation>
        <location evidence="1">Membrane</location>
        <topology evidence="1">Multi-pass membrane protein</topology>
    </subcellularLocation>
</comment>
<dbReference type="Proteomes" id="UP001612741">
    <property type="component" value="Unassembled WGS sequence"/>
</dbReference>
<reference evidence="11 12" key="1">
    <citation type="submission" date="2024-10" db="EMBL/GenBank/DDBJ databases">
        <title>The Natural Products Discovery Center: Release of the First 8490 Sequenced Strains for Exploring Actinobacteria Biosynthetic Diversity.</title>
        <authorList>
            <person name="Kalkreuter E."/>
            <person name="Kautsar S.A."/>
            <person name="Yang D."/>
            <person name="Bader C.D."/>
            <person name="Teijaro C.N."/>
            <person name="Fluegel L."/>
            <person name="Davis C.M."/>
            <person name="Simpson J.R."/>
            <person name="Lauterbach L."/>
            <person name="Steele A.D."/>
            <person name="Gui C."/>
            <person name="Meng S."/>
            <person name="Li G."/>
            <person name="Viehrig K."/>
            <person name="Ye F."/>
            <person name="Su P."/>
            <person name="Kiefer A.F."/>
            <person name="Nichols A."/>
            <person name="Cepeda A.J."/>
            <person name="Yan W."/>
            <person name="Fan B."/>
            <person name="Jiang Y."/>
            <person name="Adhikari A."/>
            <person name="Zheng C.-J."/>
            <person name="Schuster L."/>
            <person name="Cowan T.M."/>
            <person name="Smanski M.J."/>
            <person name="Chevrette M.G."/>
            <person name="De Carvalho L.P.S."/>
            <person name="Shen B."/>
        </authorList>
    </citation>
    <scope>NUCLEOTIDE SEQUENCE [LARGE SCALE GENOMIC DNA]</scope>
    <source>
        <strain evidence="11 12">NPDC050545</strain>
    </source>
</reference>
<dbReference type="PANTHER" id="PTHR43562">
    <property type="entry name" value="NAPA-TYPE SODIUM/HYDROGEN ANTIPORTER"/>
    <property type="match status" value="1"/>
</dbReference>
<dbReference type="Gene3D" id="1.20.1530.20">
    <property type="match status" value="1"/>
</dbReference>
<evidence type="ECO:0000256" key="6">
    <source>
        <dbReference type="ARBA" id="ARBA00022989"/>
    </source>
</evidence>
<dbReference type="EMBL" id="JBITGY010000004">
    <property type="protein sequence ID" value="MFI6499042.1"/>
    <property type="molecule type" value="Genomic_DNA"/>
</dbReference>
<feature type="transmembrane region" description="Helical" evidence="9">
    <location>
        <begin position="239"/>
        <end position="257"/>
    </location>
</feature>
<feature type="transmembrane region" description="Helical" evidence="9">
    <location>
        <begin position="216"/>
        <end position="233"/>
    </location>
</feature>
<keyword evidence="6 9" id="KW-1133">Transmembrane helix</keyword>
<evidence type="ECO:0000256" key="9">
    <source>
        <dbReference type="SAM" id="Phobius"/>
    </source>
</evidence>
<dbReference type="RefSeq" id="WP_397082273.1">
    <property type="nucleotide sequence ID" value="NZ_JBITGY010000004.1"/>
</dbReference>